<dbReference type="EnsemblMetazoa" id="AATE013815-RA">
    <property type="protein sequence ID" value="AATE013815-PA.1"/>
    <property type="gene ID" value="AATE013815"/>
</dbReference>
<sequence>MLEPELIKSYFYQISNAVNYCHQKAIMHRDLKTSNLLVNLEGVIKVADFGMACLFAEPRRFSSTAGTRIYRAPEMLLGSQSFSNPSTSGRLDAFLRR</sequence>
<dbReference type="GO" id="GO:0005634">
    <property type="term" value="C:nucleus"/>
    <property type="evidence" value="ECO:0007669"/>
    <property type="project" value="TreeGrafter"/>
</dbReference>
<dbReference type="AlphaFoldDB" id="A0A182J9A9"/>
<dbReference type="PROSITE" id="PS00108">
    <property type="entry name" value="PROTEIN_KINASE_ST"/>
    <property type="match status" value="1"/>
</dbReference>
<evidence type="ECO:0000256" key="5">
    <source>
        <dbReference type="ARBA" id="ARBA00022777"/>
    </source>
</evidence>
<keyword evidence="2" id="KW-0723">Serine/threonine-protein kinase</keyword>
<dbReference type="GO" id="GO:0004674">
    <property type="term" value="F:protein serine/threonine kinase activity"/>
    <property type="evidence" value="ECO:0007669"/>
    <property type="project" value="UniProtKB-KW"/>
</dbReference>
<dbReference type="InterPro" id="IPR011009">
    <property type="entry name" value="Kinase-like_dom_sf"/>
</dbReference>
<dbReference type="InterPro" id="IPR050108">
    <property type="entry name" value="CDK"/>
</dbReference>
<dbReference type="InterPro" id="IPR008271">
    <property type="entry name" value="Ser/Thr_kinase_AS"/>
</dbReference>
<dbReference type="SUPFAM" id="SSF56112">
    <property type="entry name" value="Protein kinase-like (PK-like)"/>
    <property type="match status" value="1"/>
</dbReference>
<keyword evidence="3" id="KW-0808">Transferase</keyword>
<dbReference type="Pfam" id="PF00069">
    <property type="entry name" value="Pkinase"/>
    <property type="match status" value="1"/>
</dbReference>
<accession>A0A182J9A9</accession>
<evidence type="ECO:0000256" key="3">
    <source>
        <dbReference type="ARBA" id="ARBA00022679"/>
    </source>
</evidence>
<proteinExistence type="inferred from homology"/>
<comment type="similarity">
    <text evidence="1">Belongs to the protein kinase superfamily. CMGC Ser/Thr protein kinase family. CDC2/CDKX subfamily.</text>
</comment>
<keyword evidence="6" id="KW-0067">ATP-binding</keyword>
<reference evidence="7" key="1">
    <citation type="submission" date="2022-08" db="UniProtKB">
        <authorList>
            <consortium name="EnsemblMetazoa"/>
        </authorList>
    </citation>
    <scope>IDENTIFICATION</scope>
    <source>
        <strain evidence="7">EBRO</strain>
    </source>
</reference>
<keyword evidence="4" id="KW-0547">Nucleotide-binding</keyword>
<keyword evidence="5" id="KW-0418">Kinase</keyword>
<dbReference type="VEuPathDB" id="VectorBase:AATE013815"/>
<dbReference type="EMBL" id="AXCP01007235">
    <property type="status" value="NOT_ANNOTATED_CDS"/>
    <property type="molecule type" value="Genomic_DNA"/>
</dbReference>
<evidence type="ECO:0000256" key="6">
    <source>
        <dbReference type="ARBA" id="ARBA00022840"/>
    </source>
</evidence>
<dbReference type="GO" id="GO:0005524">
    <property type="term" value="F:ATP binding"/>
    <property type="evidence" value="ECO:0007669"/>
    <property type="project" value="UniProtKB-KW"/>
</dbReference>
<dbReference type="Gene3D" id="1.10.510.10">
    <property type="entry name" value="Transferase(Phosphotransferase) domain 1"/>
    <property type="match status" value="1"/>
</dbReference>
<evidence type="ECO:0000256" key="1">
    <source>
        <dbReference type="ARBA" id="ARBA00006485"/>
    </source>
</evidence>
<evidence type="ECO:0000256" key="2">
    <source>
        <dbReference type="ARBA" id="ARBA00022527"/>
    </source>
</evidence>
<evidence type="ECO:0000256" key="4">
    <source>
        <dbReference type="ARBA" id="ARBA00022741"/>
    </source>
</evidence>
<evidence type="ECO:0000313" key="7">
    <source>
        <dbReference type="EnsemblMetazoa" id="AATE013815-PA.1"/>
    </source>
</evidence>
<protein>
    <submittedName>
        <fullName evidence="7">Uncharacterized protein</fullName>
    </submittedName>
</protein>
<organism evidence="7">
    <name type="scientific">Anopheles atroparvus</name>
    <name type="common">European mosquito</name>
    <dbReference type="NCBI Taxonomy" id="41427"/>
    <lineage>
        <taxon>Eukaryota</taxon>
        <taxon>Metazoa</taxon>
        <taxon>Ecdysozoa</taxon>
        <taxon>Arthropoda</taxon>
        <taxon>Hexapoda</taxon>
        <taxon>Insecta</taxon>
        <taxon>Pterygota</taxon>
        <taxon>Neoptera</taxon>
        <taxon>Endopterygota</taxon>
        <taxon>Diptera</taxon>
        <taxon>Nematocera</taxon>
        <taxon>Culicoidea</taxon>
        <taxon>Culicidae</taxon>
        <taxon>Anophelinae</taxon>
        <taxon>Anopheles</taxon>
    </lineage>
</organism>
<dbReference type="STRING" id="41427.A0A182J9A9"/>
<name>A0A182J9A9_ANOAO</name>
<dbReference type="PANTHER" id="PTHR24056">
    <property type="entry name" value="CELL DIVISION PROTEIN KINASE"/>
    <property type="match status" value="1"/>
</dbReference>
<dbReference type="PROSITE" id="PS50011">
    <property type="entry name" value="PROTEIN_KINASE_DOM"/>
    <property type="match status" value="1"/>
</dbReference>
<dbReference type="InterPro" id="IPR000719">
    <property type="entry name" value="Prot_kinase_dom"/>
</dbReference>